<feature type="compositionally biased region" description="Pro residues" evidence="1">
    <location>
        <begin position="299"/>
        <end position="308"/>
    </location>
</feature>
<evidence type="ECO:0000313" key="3">
    <source>
        <dbReference type="Proteomes" id="UP001280581"/>
    </source>
</evidence>
<feature type="compositionally biased region" description="Basic and acidic residues" evidence="1">
    <location>
        <begin position="222"/>
        <end position="234"/>
    </location>
</feature>
<feature type="region of interest" description="Disordered" evidence="1">
    <location>
        <begin position="288"/>
        <end position="311"/>
    </location>
</feature>
<dbReference type="EMBL" id="WVTA01000011">
    <property type="protein sequence ID" value="KAK3203072.1"/>
    <property type="molecule type" value="Genomic_DNA"/>
</dbReference>
<comment type="caution">
    <text evidence="2">The sequence shown here is derived from an EMBL/GenBank/DDBJ whole genome shotgun (WGS) entry which is preliminary data.</text>
</comment>
<dbReference type="AlphaFoldDB" id="A0AAN6LRT5"/>
<keyword evidence="3" id="KW-1185">Reference proteome</keyword>
<accession>A0AAN6LRT5</accession>
<feature type="compositionally biased region" description="Polar residues" evidence="1">
    <location>
        <begin position="518"/>
        <end position="527"/>
    </location>
</feature>
<organism evidence="2 3">
    <name type="scientific">Pseudopithomyces chartarum</name>
    <dbReference type="NCBI Taxonomy" id="1892770"/>
    <lineage>
        <taxon>Eukaryota</taxon>
        <taxon>Fungi</taxon>
        <taxon>Dikarya</taxon>
        <taxon>Ascomycota</taxon>
        <taxon>Pezizomycotina</taxon>
        <taxon>Dothideomycetes</taxon>
        <taxon>Pleosporomycetidae</taxon>
        <taxon>Pleosporales</taxon>
        <taxon>Massarineae</taxon>
        <taxon>Didymosphaeriaceae</taxon>
        <taxon>Pseudopithomyces</taxon>
    </lineage>
</organism>
<dbReference type="Proteomes" id="UP001280581">
    <property type="component" value="Unassembled WGS sequence"/>
</dbReference>
<proteinExistence type="predicted"/>
<protein>
    <submittedName>
        <fullName evidence="2">Uncharacterized protein</fullName>
    </submittedName>
</protein>
<feature type="compositionally biased region" description="Polar residues" evidence="1">
    <location>
        <begin position="562"/>
        <end position="578"/>
    </location>
</feature>
<feature type="region of interest" description="Disordered" evidence="1">
    <location>
        <begin position="518"/>
        <end position="670"/>
    </location>
</feature>
<evidence type="ECO:0000313" key="2">
    <source>
        <dbReference type="EMBL" id="KAK3203072.1"/>
    </source>
</evidence>
<evidence type="ECO:0000256" key="1">
    <source>
        <dbReference type="SAM" id="MobiDB-lite"/>
    </source>
</evidence>
<sequence>MPANTRRTTKSESPTPSSSQMIQRRHRRFNFLERFGVRGRRDPVSLQTSRSPSGQRASPTTSSMVVGSPGGRPAAARQSESSLAPAGVEPTAEPGATPRVASGFSDVDGMSTAAVAYPIGEGRRDAYHSWQDELRAQSQVNLGSYAAGLGSPMSPKIEEKKSNRLFSLLPFRPRSTRPQAGHSKISSKSMVNLDASRDHNSPIATDPSPYRRRLLPHIRHAPPRDARLTADPLHRMSRIPEASESRAARRASSSAELDVICAYAESQVSAPSRSRPETALTRPLSIVSSHSSLYRSPSPVKPSSPARPQPQSIEDQLLAQVQETIARLQSMPPETRSFSEAQQEILRQESQKLSLMATEKAEIDAKVAELQKSSEVQKKQFEELKSRWSPDSGTIIDSTIEDIPSDEEPEIGVAEVAVVQRATFIPAGSVKVVGSGPPALNRRQREERDRANAMRALETAVEAQADQSSPDIARGRTDNSGNDGKDNATVPFPAFDPLNDPYDERNIRRALGVQIGESHSSARTWTNRHGDVRARPQTTRFDPAAADNAMPPTPPHKDPNYIPSSLRSLSKPDNTSSLAGVPLPTSPDTPVHSYRSEAHPGTPYNIPSSPRSTPHHQQTSPLARYRPSPRGPAPTTPQSASRLPPPPYGGHLPRMMMHTNVSTPYLPPRTSSRLPPPGFYAFQGPPPSMNMPTANVSTQPGMSLTTQSRQRCSSDTHSFSPIDARNVTLPGRNNPPSPHQQYPSAFQQRWRGSHYCESCGDVEEKYMRCQVDACGLVLCSDCAKMMNRFAEARREAREKK</sequence>
<feature type="compositionally biased region" description="Polar residues" evidence="1">
    <location>
        <begin position="605"/>
        <end position="621"/>
    </location>
</feature>
<feature type="region of interest" description="Disordered" evidence="1">
    <location>
        <begin position="1"/>
        <end position="106"/>
    </location>
</feature>
<gene>
    <name evidence="2" type="ORF">GRF29_112g153529</name>
</gene>
<feature type="compositionally biased region" description="Low complexity" evidence="1">
    <location>
        <begin position="288"/>
        <end position="298"/>
    </location>
</feature>
<name>A0AAN6LRT5_9PLEO</name>
<feature type="region of interest" description="Disordered" evidence="1">
    <location>
        <begin position="221"/>
        <end position="250"/>
    </location>
</feature>
<reference evidence="2 3" key="1">
    <citation type="submission" date="2021-02" db="EMBL/GenBank/DDBJ databases">
        <title>Genome assembly of Pseudopithomyces chartarum.</title>
        <authorList>
            <person name="Jauregui R."/>
            <person name="Singh J."/>
            <person name="Voisey C."/>
        </authorList>
    </citation>
    <scope>NUCLEOTIDE SEQUENCE [LARGE SCALE GENOMIC DNA]</scope>
    <source>
        <strain evidence="2 3">AGR01</strain>
    </source>
</reference>
<feature type="region of interest" description="Disordered" evidence="1">
    <location>
        <begin position="460"/>
        <end position="501"/>
    </location>
</feature>
<feature type="compositionally biased region" description="Polar residues" evidence="1">
    <location>
        <begin position="45"/>
        <end position="65"/>
    </location>
</feature>